<dbReference type="HOGENOM" id="CLU_015166_6_1_1"/>
<dbReference type="GeneID" id="27311684"/>
<dbReference type="GO" id="GO:0015218">
    <property type="term" value="F:pyrimidine nucleotide transmembrane transporter activity"/>
    <property type="evidence" value="ECO:0007669"/>
    <property type="project" value="InterPro"/>
</dbReference>
<keyword evidence="3 9" id="KW-0812">Transmembrane</keyword>
<feature type="transmembrane region" description="Helical" evidence="12">
    <location>
        <begin position="235"/>
        <end position="257"/>
    </location>
</feature>
<evidence type="ECO:0008006" key="15">
    <source>
        <dbReference type="Google" id="ProtNLM"/>
    </source>
</evidence>
<keyword evidence="8 9" id="KW-0472">Membrane</keyword>
<evidence type="ECO:0000256" key="8">
    <source>
        <dbReference type="ARBA" id="ARBA00023136"/>
    </source>
</evidence>
<comment type="subcellular location">
    <subcellularLocation>
        <location evidence="1">Mitochondrion inner membrane</location>
        <topology evidence="1">Multi-pass membrane protein</topology>
    </subcellularLocation>
</comment>
<feature type="repeat" description="Solcar" evidence="9">
    <location>
        <begin position="280"/>
        <end position="403"/>
    </location>
</feature>
<keyword evidence="7" id="KW-0496">Mitochondrion</keyword>
<dbReference type="PANTHER" id="PTHR45829:SF1">
    <property type="entry name" value="CARRIER PROTEIN, PUTATIVE (AFU_ORTHOLOGUE AFUA_4G06780)-RELATED"/>
    <property type="match status" value="1"/>
</dbReference>
<feature type="transmembrane region" description="Helical" evidence="12">
    <location>
        <begin position="137"/>
        <end position="155"/>
    </location>
</feature>
<dbReference type="AlphaFoldDB" id="A0A0D2AFA6"/>
<dbReference type="PANTHER" id="PTHR45829">
    <property type="entry name" value="MITOCHONDRIAL CARRIER PROTEIN RIM2"/>
    <property type="match status" value="1"/>
</dbReference>
<evidence type="ECO:0000256" key="9">
    <source>
        <dbReference type="PROSITE-ProRule" id="PRU00282"/>
    </source>
</evidence>
<feature type="compositionally biased region" description="Low complexity" evidence="11">
    <location>
        <begin position="12"/>
        <end position="28"/>
    </location>
</feature>
<accession>A0A0D2AFA6</accession>
<keyword evidence="4" id="KW-0677">Repeat</keyword>
<evidence type="ECO:0000313" key="13">
    <source>
        <dbReference type="EMBL" id="KIW05160.1"/>
    </source>
</evidence>
<dbReference type="FunCoup" id="A0A0D2AFA6">
    <property type="interactions" value="452"/>
</dbReference>
<keyword evidence="5" id="KW-0999">Mitochondrion inner membrane</keyword>
<name>A0A0D2AFA6_9PEZI</name>
<dbReference type="SUPFAM" id="SSF103506">
    <property type="entry name" value="Mitochondrial carrier"/>
    <property type="match status" value="1"/>
</dbReference>
<dbReference type="GO" id="GO:0005743">
    <property type="term" value="C:mitochondrial inner membrane"/>
    <property type="evidence" value="ECO:0007669"/>
    <property type="project" value="UniProtKB-SubCell"/>
</dbReference>
<feature type="region of interest" description="Disordered" evidence="11">
    <location>
        <begin position="1"/>
        <end position="46"/>
    </location>
</feature>
<dbReference type="VEuPathDB" id="FungiDB:PV09_03711"/>
<evidence type="ECO:0000256" key="10">
    <source>
        <dbReference type="RuleBase" id="RU000488"/>
    </source>
</evidence>
<proteinExistence type="inferred from homology"/>
<evidence type="ECO:0000256" key="2">
    <source>
        <dbReference type="ARBA" id="ARBA00022448"/>
    </source>
</evidence>
<evidence type="ECO:0000313" key="14">
    <source>
        <dbReference type="Proteomes" id="UP000053259"/>
    </source>
</evidence>
<dbReference type="OrthoDB" id="10266426at2759"/>
<evidence type="ECO:0000256" key="3">
    <source>
        <dbReference type="ARBA" id="ARBA00022692"/>
    </source>
</evidence>
<evidence type="ECO:0000256" key="4">
    <source>
        <dbReference type="ARBA" id="ARBA00022737"/>
    </source>
</evidence>
<evidence type="ECO:0000256" key="12">
    <source>
        <dbReference type="SAM" id="Phobius"/>
    </source>
</evidence>
<dbReference type="Pfam" id="PF00153">
    <property type="entry name" value="Mito_carr"/>
    <property type="match status" value="4"/>
</dbReference>
<protein>
    <recommendedName>
        <fullName evidence="15">Mitochondrial thiamine pyrophosphate carrier 1</fullName>
    </recommendedName>
</protein>
<keyword evidence="6 12" id="KW-1133">Transmembrane helix</keyword>
<dbReference type="InParanoid" id="A0A0D2AFA6"/>
<dbReference type="Gene3D" id="1.50.40.10">
    <property type="entry name" value="Mitochondrial carrier domain"/>
    <property type="match status" value="1"/>
</dbReference>
<reference evidence="13 14" key="1">
    <citation type="submission" date="2015-01" db="EMBL/GenBank/DDBJ databases">
        <title>The Genome Sequence of Ochroconis gallopava CBS43764.</title>
        <authorList>
            <consortium name="The Broad Institute Genomics Platform"/>
            <person name="Cuomo C."/>
            <person name="de Hoog S."/>
            <person name="Gorbushina A."/>
            <person name="Stielow B."/>
            <person name="Teixiera M."/>
            <person name="Abouelleil A."/>
            <person name="Chapman S.B."/>
            <person name="Priest M."/>
            <person name="Young S.K."/>
            <person name="Wortman J."/>
            <person name="Nusbaum C."/>
            <person name="Birren B."/>
        </authorList>
    </citation>
    <scope>NUCLEOTIDE SEQUENCE [LARGE SCALE GENOMIC DNA]</scope>
    <source>
        <strain evidence="13 14">CBS 43764</strain>
    </source>
</reference>
<dbReference type="GO" id="GO:1990519">
    <property type="term" value="P:pyrimidine nucleotide import into mitochondrion"/>
    <property type="evidence" value="ECO:0007669"/>
    <property type="project" value="TreeGrafter"/>
</dbReference>
<keyword evidence="14" id="KW-1185">Reference proteome</keyword>
<feature type="repeat" description="Solcar" evidence="9">
    <location>
        <begin position="169"/>
        <end position="263"/>
    </location>
</feature>
<sequence>MSREGTGLDAQTPASSPSSSSPATNPPTLTKNINTASKAGGTGAPRDVLTGLTNPVTHLAIYCAKMPDASINSFCGAMGGMASGIVTCPLDVIKTRLQAQGSFRRNPHPKSTTLYHGMIGTARTIWKEDGIRGMYRGLGPMLLGYLPTWAVYMTVYDMSREYYRHHVDSLWFARIYASITAGACSTITTNPIWVLKTRIMAQVSVNAPPEAQTPWRYKSTFDAARSMFREEGIRVFYSGLAPALLGLSHVAIQFPLYEYLKQRFTGLAMGENTTESDSENHWLGILAATFLSKICATSATYPHEVLRTRLQTQQRTAAPSHMHDEISFRGRLGGGLHVPRMPGGASSDGMINLPRYKGMIQTIATIVKEEGWRAFYSGLGTNMVRAVPAAMTTMLTYETMKTTIHKLQTEGRRIMIEEGL</sequence>
<dbReference type="EMBL" id="KN847538">
    <property type="protein sequence ID" value="KIW05160.1"/>
    <property type="molecule type" value="Genomic_DNA"/>
</dbReference>
<dbReference type="InterPro" id="IPR018108">
    <property type="entry name" value="MCP_transmembrane"/>
</dbReference>
<evidence type="ECO:0000256" key="6">
    <source>
        <dbReference type="ARBA" id="ARBA00022989"/>
    </source>
</evidence>
<dbReference type="RefSeq" id="XP_016215029.1">
    <property type="nucleotide sequence ID" value="XM_016356940.1"/>
</dbReference>
<gene>
    <name evidence="13" type="ORF">PV09_03711</name>
</gene>
<evidence type="ECO:0000256" key="11">
    <source>
        <dbReference type="SAM" id="MobiDB-lite"/>
    </source>
</evidence>
<comment type="similarity">
    <text evidence="10">Belongs to the mitochondrial carrier (TC 2.A.29) family.</text>
</comment>
<organism evidence="13 14">
    <name type="scientific">Verruconis gallopava</name>
    <dbReference type="NCBI Taxonomy" id="253628"/>
    <lineage>
        <taxon>Eukaryota</taxon>
        <taxon>Fungi</taxon>
        <taxon>Dikarya</taxon>
        <taxon>Ascomycota</taxon>
        <taxon>Pezizomycotina</taxon>
        <taxon>Dothideomycetes</taxon>
        <taxon>Pleosporomycetidae</taxon>
        <taxon>Venturiales</taxon>
        <taxon>Sympoventuriaceae</taxon>
        <taxon>Verruconis</taxon>
    </lineage>
</organism>
<evidence type="ECO:0000256" key="5">
    <source>
        <dbReference type="ARBA" id="ARBA00022792"/>
    </source>
</evidence>
<evidence type="ECO:0000256" key="7">
    <source>
        <dbReference type="ARBA" id="ARBA00023128"/>
    </source>
</evidence>
<feature type="repeat" description="Solcar" evidence="9">
    <location>
        <begin position="67"/>
        <end position="162"/>
    </location>
</feature>
<dbReference type="InterPro" id="IPR023395">
    <property type="entry name" value="MCP_dom_sf"/>
</dbReference>
<keyword evidence="2 10" id="KW-0813">Transport</keyword>
<dbReference type="PROSITE" id="PS50920">
    <property type="entry name" value="SOLCAR"/>
    <property type="match status" value="3"/>
</dbReference>
<dbReference type="Proteomes" id="UP000053259">
    <property type="component" value="Unassembled WGS sequence"/>
</dbReference>
<feature type="transmembrane region" description="Helical" evidence="12">
    <location>
        <begin position="175"/>
        <end position="195"/>
    </location>
</feature>
<evidence type="ECO:0000256" key="1">
    <source>
        <dbReference type="ARBA" id="ARBA00004448"/>
    </source>
</evidence>
<dbReference type="InterPro" id="IPR049562">
    <property type="entry name" value="SLC25A33/36-like"/>
</dbReference>